<dbReference type="InterPro" id="IPR036259">
    <property type="entry name" value="MFS_trans_sf"/>
</dbReference>
<evidence type="ECO:0008006" key="4">
    <source>
        <dbReference type="Google" id="ProtNLM"/>
    </source>
</evidence>
<reference evidence="2 3" key="1">
    <citation type="submission" date="2024-09" db="EMBL/GenBank/DDBJ databases">
        <authorList>
            <person name="Sun Q."/>
            <person name="Mori K."/>
        </authorList>
    </citation>
    <scope>NUCLEOTIDE SEQUENCE [LARGE SCALE GENOMIC DNA]</scope>
    <source>
        <strain evidence="2 3">TBRC 1432</strain>
    </source>
</reference>
<accession>A0ABV6MZG7</accession>
<keyword evidence="1" id="KW-1133">Transmembrane helix</keyword>
<evidence type="ECO:0000313" key="3">
    <source>
        <dbReference type="Proteomes" id="UP001589810"/>
    </source>
</evidence>
<organism evidence="2 3">
    <name type="scientific">Kutzneria chonburiensis</name>
    <dbReference type="NCBI Taxonomy" id="1483604"/>
    <lineage>
        <taxon>Bacteria</taxon>
        <taxon>Bacillati</taxon>
        <taxon>Actinomycetota</taxon>
        <taxon>Actinomycetes</taxon>
        <taxon>Pseudonocardiales</taxon>
        <taxon>Pseudonocardiaceae</taxon>
        <taxon>Kutzneria</taxon>
    </lineage>
</organism>
<keyword evidence="1" id="KW-0472">Membrane</keyword>
<dbReference type="RefSeq" id="WP_273943745.1">
    <property type="nucleotide sequence ID" value="NZ_CP097263.1"/>
</dbReference>
<evidence type="ECO:0000256" key="1">
    <source>
        <dbReference type="SAM" id="Phobius"/>
    </source>
</evidence>
<dbReference type="EMBL" id="JBHLUD010000010">
    <property type="protein sequence ID" value="MFC0545723.1"/>
    <property type="molecule type" value="Genomic_DNA"/>
</dbReference>
<proteinExistence type="predicted"/>
<protein>
    <recommendedName>
        <fullName evidence="4">Major facilitator superfamily (MFS) profile domain-containing protein</fullName>
    </recommendedName>
</protein>
<gene>
    <name evidence="2" type="ORF">ACFFH7_29700</name>
</gene>
<keyword evidence="1" id="KW-0812">Transmembrane</keyword>
<dbReference type="Gene3D" id="1.20.1250.20">
    <property type="entry name" value="MFS general substrate transporter like domains"/>
    <property type="match status" value="1"/>
</dbReference>
<dbReference type="SUPFAM" id="SSF103473">
    <property type="entry name" value="MFS general substrate transporter"/>
    <property type="match status" value="1"/>
</dbReference>
<sequence length="72" mass="7264">MYAAAPAEQVGTASGLYRTSQYIGANLAAALVGLGLGDHATDSGLHVLAMVISVISLLLLVAAVVPLCRKKA</sequence>
<keyword evidence="3" id="KW-1185">Reference proteome</keyword>
<name>A0ABV6MZG7_9PSEU</name>
<evidence type="ECO:0000313" key="2">
    <source>
        <dbReference type="EMBL" id="MFC0545723.1"/>
    </source>
</evidence>
<comment type="caution">
    <text evidence="2">The sequence shown here is derived from an EMBL/GenBank/DDBJ whole genome shotgun (WGS) entry which is preliminary data.</text>
</comment>
<dbReference type="Proteomes" id="UP001589810">
    <property type="component" value="Unassembled WGS sequence"/>
</dbReference>
<feature type="transmembrane region" description="Helical" evidence="1">
    <location>
        <begin position="45"/>
        <end position="68"/>
    </location>
</feature>